<dbReference type="EMBL" id="JAAONZ010000007">
    <property type="protein sequence ID" value="NHO66095.1"/>
    <property type="molecule type" value="Genomic_DNA"/>
</dbReference>
<dbReference type="RefSeq" id="WP_167186291.1">
    <property type="nucleotide sequence ID" value="NZ_JAAONZ010000007.1"/>
</dbReference>
<proteinExistence type="predicted"/>
<sequence length="392" mass="45630">MSNPRLELPTLLLDAQQQTGLSDFGDDSFREACQRLLWSLNTEANLNDIGRDSQYQRILTILKTRLRFAHYLKQYPQILDEVIEPPLVIVGLPRTGTTLLQRMLATDPRFYSAMYWETLYPVPLEDIDFSQPEDPRIDAARAQVQMMLDTVPELAAIHPLEAEAADEEITLLEQSFFSTNPEAMANVPGFGAWLEQQDQSPGYRYLKQLLQFLQWQKKQRGHSARRWVLKSPHHIHCIDSLFAEFPDAQVIQTHRDPLQTIPSLASFIHHLWQLGSDQADPLAVGEQWHRKMAAGLHKTLEFRQRQHGDRFLDVRFIDTVERPLAVIEAIYQFADMPLTAETRTNIENWRARNHRDQRAPHHYSLAQFGLSEPQMDRDYRAYRDTYIHPEKV</sequence>
<dbReference type="InterPro" id="IPR027417">
    <property type="entry name" value="P-loop_NTPase"/>
</dbReference>
<dbReference type="Pfam" id="PF13469">
    <property type="entry name" value="Sulfotransfer_3"/>
    <property type="match status" value="1"/>
</dbReference>
<reference evidence="1" key="1">
    <citation type="submission" date="2020-03" db="EMBL/GenBank/DDBJ databases">
        <authorList>
            <person name="Guo F."/>
        </authorList>
    </citation>
    <scope>NUCLEOTIDE SEQUENCE</scope>
    <source>
        <strain evidence="1">JCM 30134</strain>
    </source>
</reference>
<organism evidence="1 2">
    <name type="scientific">Pseudomaricurvus hydrocarbonicus</name>
    <dbReference type="NCBI Taxonomy" id="1470433"/>
    <lineage>
        <taxon>Bacteria</taxon>
        <taxon>Pseudomonadati</taxon>
        <taxon>Pseudomonadota</taxon>
        <taxon>Gammaproteobacteria</taxon>
        <taxon>Cellvibrionales</taxon>
        <taxon>Cellvibrionaceae</taxon>
        <taxon>Pseudomaricurvus</taxon>
    </lineage>
</organism>
<dbReference type="Proteomes" id="UP000787472">
    <property type="component" value="Unassembled WGS sequence"/>
</dbReference>
<protein>
    <submittedName>
        <fullName evidence="1">Sulfotransferase</fullName>
    </submittedName>
</protein>
<dbReference type="PANTHER" id="PTHR36451">
    <property type="entry name" value="PAPS-DEPENDENT SULFOTRANSFERASE STF3"/>
    <property type="match status" value="1"/>
</dbReference>
<dbReference type="InterPro" id="IPR052736">
    <property type="entry name" value="Stf3_sulfotransferase"/>
</dbReference>
<evidence type="ECO:0000313" key="1">
    <source>
        <dbReference type="EMBL" id="NHO66095.1"/>
    </source>
</evidence>
<dbReference type="SUPFAM" id="SSF52540">
    <property type="entry name" value="P-loop containing nucleoside triphosphate hydrolases"/>
    <property type="match status" value="1"/>
</dbReference>
<gene>
    <name evidence="1" type="ORF">G8770_11115</name>
</gene>
<keyword evidence="2" id="KW-1185">Reference proteome</keyword>
<evidence type="ECO:0000313" key="2">
    <source>
        <dbReference type="Proteomes" id="UP000787472"/>
    </source>
</evidence>
<dbReference type="PANTHER" id="PTHR36451:SF1">
    <property type="entry name" value="OMEGA-HYDROXY-BETA-DIHYDROMENAQUINONE-9 SULFOTRANSFERASE STF3"/>
    <property type="match status" value="1"/>
</dbReference>
<comment type="caution">
    <text evidence="1">The sequence shown here is derived from an EMBL/GenBank/DDBJ whole genome shotgun (WGS) entry which is preliminary data.</text>
</comment>
<dbReference type="Gene3D" id="3.40.50.300">
    <property type="entry name" value="P-loop containing nucleotide triphosphate hydrolases"/>
    <property type="match status" value="1"/>
</dbReference>
<accession>A0A9E5MMD8</accession>
<name>A0A9E5MMD8_9GAMM</name>
<dbReference type="AlphaFoldDB" id="A0A9E5MMD8"/>